<dbReference type="Proteomes" id="UP000030640">
    <property type="component" value="Unassembled WGS sequence"/>
</dbReference>
<feature type="compositionally biased region" description="Low complexity" evidence="1">
    <location>
        <begin position="56"/>
        <end position="74"/>
    </location>
</feature>
<proteinExistence type="predicted"/>
<dbReference type="AlphaFoldDB" id="W7A0Z5"/>
<dbReference type="OrthoDB" id="10258955at2759"/>
<evidence type="ECO:0000256" key="1">
    <source>
        <dbReference type="SAM" id="MobiDB-lite"/>
    </source>
</evidence>
<accession>W7A0Z5</accession>
<evidence type="ECO:0008006" key="4">
    <source>
        <dbReference type="Google" id="ProtNLM"/>
    </source>
</evidence>
<name>W7A0Z5_9APIC</name>
<gene>
    <name evidence="2" type="ORF">C922_02863</name>
</gene>
<reference evidence="2 3" key="1">
    <citation type="submission" date="2013-02" db="EMBL/GenBank/DDBJ databases">
        <title>The Genome Sequence of Plasmodium inui San Antonio 1.</title>
        <authorList>
            <consortium name="The Broad Institute Genome Sequencing Platform"/>
            <consortium name="The Broad Institute Genome Sequencing Center for Infectious Disease"/>
            <person name="Neafsey D."/>
            <person name="Cheeseman I."/>
            <person name="Volkman S."/>
            <person name="Adams J."/>
            <person name="Walker B."/>
            <person name="Young S.K."/>
            <person name="Zeng Q."/>
            <person name="Gargeya S."/>
            <person name="Fitzgerald M."/>
            <person name="Haas B."/>
            <person name="Abouelleil A."/>
            <person name="Alvarado L."/>
            <person name="Arachchi H.M."/>
            <person name="Berlin A.M."/>
            <person name="Chapman S.B."/>
            <person name="Dewar J."/>
            <person name="Goldberg J."/>
            <person name="Griggs A."/>
            <person name="Gujja S."/>
            <person name="Hansen M."/>
            <person name="Howarth C."/>
            <person name="Imamovic A."/>
            <person name="Larimer J."/>
            <person name="McCowan C."/>
            <person name="Murphy C."/>
            <person name="Neiman D."/>
            <person name="Pearson M."/>
            <person name="Priest M."/>
            <person name="Roberts A."/>
            <person name="Saif S."/>
            <person name="Shea T."/>
            <person name="Sisk P."/>
            <person name="Sykes S."/>
            <person name="Wortman J."/>
            <person name="Nusbaum C."/>
            <person name="Birren B."/>
        </authorList>
    </citation>
    <scope>NUCLEOTIDE SEQUENCE [LARGE SCALE GENOMIC DNA]</scope>
    <source>
        <strain evidence="2 3">San Antonio 1</strain>
    </source>
</reference>
<organism evidence="2 3">
    <name type="scientific">Plasmodium inui San Antonio 1</name>
    <dbReference type="NCBI Taxonomy" id="1237626"/>
    <lineage>
        <taxon>Eukaryota</taxon>
        <taxon>Sar</taxon>
        <taxon>Alveolata</taxon>
        <taxon>Apicomplexa</taxon>
        <taxon>Aconoidasida</taxon>
        <taxon>Haemosporida</taxon>
        <taxon>Plasmodiidae</taxon>
        <taxon>Plasmodium</taxon>
        <taxon>Plasmodium (Plasmodium)</taxon>
    </lineage>
</organism>
<evidence type="ECO:0000313" key="3">
    <source>
        <dbReference type="Proteomes" id="UP000030640"/>
    </source>
</evidence>
<dbReference type="GeneID" id="20038137"/>
<dbReference type="RefSeq" id="XP_008816683.1">
    <property type="nucleotide sequence ID" value="XM_008818461.1"/>
</dbReference>
<dbReference type="EMBL" id="KI965469">
    <property type="protein sequence ID" value="EUD66877.1"/>
    <property type="molecule type" value="Genomic_DNA"/>
</dbReference>
<dbReference type="VEuPathDB" id="PlasmoDB:C922_02863"/>
<sequence>MTSPRGIPSPLPFYTDVRDNPFIKNRSSTRITNAPGGNSTVSFGNYVEPENKNASKKNGNSASKNNESSEAAGNPEMNKMPSKSDKKTNVKVNQPPGGASSIIFG</sequence>
<evidence type="ECO:0000313" key="2">
    <source>
        <dbReference type="EMBL" id="EUD66877.1"/>
    </source>
</evidence>
<keyword evidence="3" id="KW-1185">Reference proteome</keyword>
<feature type="region of interest" description="Disordered" evidence="1">
    <location>
        <begin position="25"/>
        <end position="105"/>
    </location>
</feature>
<feature type="compositionally biased region" description="Polar residues" evidence="1">
    <location>
        <begin position="25"/>
        <end position="43"/>
    </location>
</feature>
<protein>
    <recommendedName>
        <fullName evidence="4">Microtubule-associated protein Jupiter</fullName>
    </recommendedName>
</protein>